<sequence length="168" mass="18177">MSLSQLSQLLPLPDEELQQVIDYAKTLSKPDAASHFSNLLGDSPLAVDFISSFNARRETSVATSAAISTTATASSSEIDAVPKTKRGPKKKKPAIHTPQARLVNSYVGPSATAARAHPRATMRQDQEHHPPPPQYQALLQPQHPPLHPPTTTSQSRRPRNSMPPPQAS</sequence>
<reference evidence="1" key="1">
    <citation type="submission" date="2022-08" db="EMBL/GenBank/DDBJ databases">
        <title>Genome Sequence of Lecanicillium fungicola.</title>
        <authorList>
            <person name="Buettner E."/>
        </authorList>
    </citation>
    <scope>NUCLEOTIDE SEQUENCE</scope>
    <source>
        <strain evidence="1">Babe33</strain>
    </source>
</reference>
<organism evidence="1 2">
    <name type="scientific">Zarea fungicola</name>
    <dbReference type="NCBI Taxonomy" id="93591"/>
    <lineage>
        <taxon>Eukaryota</taxon>
        <taxon>Fungi</taxon>
        <taxon>Dikarya</taxon>
        <taxon>Ascomycota</taxon>
        <taxon>Pezizomycotina</taxon>
        <taxon>Sordariomycetes</taxon>
        <taxon>Hypocreomycetidae</taxon>
        <taxon>Hypocreales</taxon>
        <taxon>Cordycipitaceae</taxon>
        <taxon>Zarea</taxon>
    </lineage>
</organism>
<gene>
    <name evidence="1" type="ORF">NQ176_g10946</name>
</gene>
<comment type="caution">
    <text evidence="1">The sequence shown here is derived from an EMBL/GenBank/DDBJ whole genome shotgun (WGS) entry which is preliminary data.</text>
</comment>
<keyword evidence="2" id="KW-1185">Reference proteome</keyword>
<name>A0ACC1MDI1_9HYPO</name>
<dbReference type="EMBL" id="JANJQO010003296">
    <property type="protein sequence ID" value="KAJ2962264.1"/>
    <property type="molecule type" value="Genomic_DNA"/>
</dbReference>
<accession>A0ACC1MDI1</accession>
<evidence type="ECO:0000313" key="2">
    <source>
        <dbReference type="Proteomes" id="UP001143910"/>
    </source>
</evidence>
<dbReference type="Proteomes" id="UP001143910">
    <property type="component" value="Unassembled WGS sequence"/>
</dbReference>
<evidence type="ECO:0000313" key="1">
    <source>
        <dbReference type="EMBL" id="KAJ2962264.1"/>
    </source>
</evidence>
<protein>
    <submittedName>
        <fullName evidence="1">Uncharacterized protein</fullName>
    </submittedName>
</protein>
<proteinExistence type="predicted"/>